<feature type="compositionally biased region" description="Basic and acidic residues" evidence="1">
    <location>
        <begin position="112"/>
        <end position="125"/>
    </location>
</feature>
<dbReference type="EMBL" id="JOKQ01000004">
    <property type="protein sequence ID" value="KHN70008.1"/>
    <property type="molecule type" value="Genomic_DNA"/>
</dbReference>
<sequence>MDSNKKAANIVTIGGRRYVKNNMNGNTEGNAKLKLGEALKQLGRNVRKSKINYCVLNKGEDMDIYESSDSQMIFAKNRTPVGVIISGKKSKFDSNDIKNMAGGQSSMQDGSVGKEQKISGDGENN</sequence>
<dbReference type="Proteomes" id="UP000031056">
    <property type="component" value="Unassembled WGS sequence"/>
</dbReference>
<accession>A0A0B2UKW3</accession>
<name>A0A0B2UKW3_9MICR</name>
<evidence type="ECO:0000256" key="1">
    <source>
        <dbReference type="SAM" id="MobiDB-lite"/>
    </source>
</evidence>
<evidence type="ECO:0000313" key="3">
    <source>
        <dbReference type="Proteomes" id="UP000031056"/>
    </source>
</evidence>
<evidence type="ECO:0000313" key="2">
    <source>
        <dbReference type="EMBL" id="KHN70008.1"/>
    </source>
</evidence>
<proteinExistence type="predicted"/>
<dbReference type="HOGENOM" id="CLU_1993287_0_0_1"/>
<comment type="caution">
    <text evidence="2">The sequence shown here is derived from an EMBL/GenBank/DDBJ whole genome shotgun (WGS) entry which is preliminary data.</text>
</comment>
<dbReference type="InParanoid" id="A0A0B2UKW3"/>
<dbReference type="VEuPathDB" id="MicrosporidiaDB:M896_042080"/>
<dbReference type="RefSeq" id="XP_014564050.1">
    <property type="nucleotide sequence ID" value="XM_014708564.1"/>
</dbReference>
<dbReference type="AlphaFoldDB" id="A0A0B2UKW3"/>
<organism evidence="2 3">
    <name type="scientific">Ordospora colligata OC4</name>
    <dbReference type="NCBI Taxonomy" id="1354746"/>
    <lineage>
        <taxon>Eukaryota</taxon>
        <taxon>Fungi</taxon>
        <taxon>Fungi incertae sedis</taxon>
        <taxon>Microsporidia</taxon>
        <taxon>Ordosporidae</taxon>
        <taxon>Ordospora</taxon>
    </lineage>
</organism>
<dbReference type="OrthoDB" id="2192201at2759"/>
<keyword evidence="3" id="KW-1185">Reference proteome</keyword>
<gene>
    <name evidence="2" type="ORF">M896_042080</name>
</gene>
<reference evidence="2 3" key="1">
    <citation type="journal article" date="2014" name="MBio">
        <title>The Ordospora colligata genome; evolution of extreme reduction in microsporidia and host-to-parasite horizontal gene transfer.</title>
        <authorList>
            <person name="Pombert J.-F."/>
            <person name="Haag K.L."/>
            <person name="Beidas S."/>
            <person name="Ebert D."/>
            <person name="Keeling P.J."/>
        </authorList>
    </citation>
    <scope>NUCLEOTIDE SEQUENCE [LARGE SCALE GENOMIC DNA]</scope>
    <source>
        <strain evidence="2 3">OC4</strain>
    </source>
</reference>
<feature type="region of interest" description="Disordered" evidence="1">
    <location>
        <begin position="94"/>
        <end position="125"/>
    </location>
</feature>
<dbReference type="GeneID" id="26261646"/>
<protein>
    <submittedName>
        <fullName evidence="2">Uncharacterized protein</fullName>
    </submittedName>
</protein>